<keyword evidence="4" id="KW-1185">Reference proteome</keyword>
<sequence>MTFIEPRIVPPEEFPESSARTAGMAVLEANLTPIHATALLDVVYAEKSGRRLRLQVILPPGVDATPPDGDETGAGGAYPCLLYVQGSAWREQALGQNLPALADFARRGYVIAIVEYRPSDLAPFPAQVADVKTAIRYVRAHAAELHVDPGKIGLWGDSSGGHTTLMTYATQDSQDYSDEPVGPGLDGGLGLRCFIDYYGPTDISRMNEEPSIQDHRSPGSPEGMLIGGHDVLDHPELVGPTVVASHVPDAADRRLQPLLVIHGSKDRIVPFAQSAQFCEKLAAAGQDVTFYQLRGADHAGPPFWQPEVLDIVDAFAMESFR</sequence>
<organism evidence="3 4">
    <name type="scientific">Schaalia naturae</name>
    <dbReference type="NCBI Taxonomy" id="635203"/>
    <lineage>
        <taxon>Bacteria</taxon>
        <taxon>Bacillati</taxon>
        <taxon>Actinomycetota</taxon>
        <taxon>Actinomycetes</taxon>
        <taxon>Actinomycetales</taxon>
        <taxon>Actinomycetaceae</taxon>
        <taxon>Schaalia</taxon>
    </lineage>
</organism>
<dbReference type="Gene3D" id="3.40.50.1820">
    <property type="entry name" value="alpha/beta hydrolase"/>
    <property type="match status" value="1"/>
</dbReference>
<reference evidence="4" key="1">
    <citation type="journal article" date="2019" name="Int. J. Syst. Evol. Microbiol.">
        <title>The Global Catalogue of Microorganisms (GCM) 10K type strain sequencing project: providing services to taxonomists for standard genome sequencing and annotation.</title>
        <authorList>
            <consortium name="The Broad Institute Genomics Platform"/>
            <consortium name="The Broad Institute Genome Sequencing Center for Infectious Disease"/>
            <person name="Wu L."/>
            <person name="Ma J."/>
        </authorList>
    </citation>
    <scope>NUCLEOTIDE SEQUENCE [LARGE SCALE GENOMIC DNA]</scope>
    <source>
        <strain evidence="4">CCUG 56698</strain>
    </source>
</reference>
<proteinExistence type="predicted"/>
<dbReference type="GO" id="GO:0016787">
    <property type="term" value="F:hydrolase activity"/>
    <property type="evidence" value="ECO:0007669"/>
    <property type="project" value="UniProtKB-KW"/>
</dbReference>
<evidence type="ECO:0000256" key="1">
    <source>
        <dbReference type="ARBA" id="ARBA00022801"/>
    </source>
</evidence>
<feature type="domain" description="BD-FAE-like" evidence="2">
    <location>
        <begin position="75"/>
        <end position="281"/>
    </location>
</feature>
<dbReference type="InterPro" id="IPR029058">
    <property type="entry name" value="AB_hydrolase_fold"/>
</dbReference>
<evidence type="ECO:0000259" key="2">
    <source>
        <dbReference type="Pfam" id="PF20434"/>
    </source>
</evidence>
<dbReference type="SUPFAM" id="SSF53474">
    <property type="entry name" value="alpha/beta-Hydrolases"/>
    <property type="match status" value="1"/>
</dbReference>
<dbReference type="Proteomes" id="UP001596527">
    <property type="component" value="Unassembled WGS sequence"/>
</dbReference>
<gene>
    <name evidence="3" type="ORF">ACFQWG_07575</name>
</gene>
<keyword evidence="1 3" id="KW-0378">Hydrolase</keyword>
<name>A0ABW2SME9_9ACTO</name>
<dbReference type="RefSeq" id="WP_380973892.1">
    <property type="nucleotide sequence ID" value="NZ_JBHTEF010000001.1"/>
</dbReference>
<evidence type="ECO:0000313" key="3">
    <source>
        <dbReference type="EMBL" id="MFC7581055.1"/>
    </source>
</evidence>
<dbReference type="InterPro" id="IPR049492">
    <property type="entry name" value="BD-FAE-like_dom"/>
</dbReference>
<dbReference type="PANTHER" id="PTHR48081:SF13">
    <property type="entry name" value="ALPHA_BETA HYDROLASE"/>
    <property type="match status" value="1"/>
</dbReference>
<comment type="caution">
    <text evidence="3">The sequence shown here is derived from an EMBL/GenBank/DDBJ whole genome shotgun (WGS) entry which is preliminary data.</text>
</comment>
<dbReference type="InterPro" id="IPR050300">
    <property type="entry name" value="GDXG_lipolytic_enzyme"/>
</dbReference>
<accession>A0ABW2SME9</accession>
<dbReference type="EMBL" id="JBHTEF010000001">
    <property type="protein sequence ID" value="MFC7581055.1"/>
    <property type="molecule type" value="Genomic_DNA"/>
</dbReference>
<dbReference type="PANTHER" id="PTHR48081">
    <property type="entry name" value="AB HYDROLASE SUPERFAMILY PROTEIN C4A8.06C"/>
    <property type="match status" value="1"/>
</dbReference>
<protein>
    <submittedName>
        <fullName evidence="3">Alpha/beta hydrolase fold domain-containing protein</fullName>
    </submittedName>
</protein>
<evidence type="ECO:0000313" key="4">
    <source>
        <dbReference type="Proteomes" id="UP001596527"/>
    </source>
</evidence>
<dbReference type="Pfam" id="PF20434">
    <property type="entry name" value="BD-FAE"/>
    <property type="match status" value="1"/>
</dbReference>